<proteinExistence type="predicted"/>
<reference evidence="4" key="1">
    <citation type="submission" date="2020-06" db="EMBL/GenBank/DDBJ databases">
        <title>Draft genome of Bugula neritina, a colonial animal packing powerful symbionts and potential medicines.</title>
        <authorList>
            <person name="Rayko M."/>
        </authorList>
    </citation>
    <scope>NUCLEOTIDE SEQUENCE [LARGE SCALE GENOMIC DNA]</scope>
    <source>
        <strain evidence="4">Kwan_BN1</strain>
    </source>
</reference>
<protein>
    <recommendedName>
        <fullName evidence="3">EF-hand domain-containing protein</fullName>
    </recommendedName>
</protein>
<evidence type="ECO:0000313" key="5">
    <source>
        <dbReference type="Proteomes" id="UP000593567"/>
    </source>
</evidence>
<accession>A0A7J7IT67</accession>
<evidence type="ECO:0000256" key="1">
    <source>
        <dbReference type="ARBA" id="ARBA00022837"/>
    </source>
</evidence>
<organism evidence="4 5">
    <name type="scientific">Bugula neritina</name>
    <name type="common">Brown bryozoan</name>
    <name type="synonym">Sertularia neritina</name>
    <dbReference type="NCBI Taxonomy" id="10212"/>
    <lineage>
        <taxon>Eukaryota</taxon>
        <taxon>Metazoa</taxon>
        <taxon>Spiralia</taxon>
        <taxon>Lophotrochozoa</taxon>
        <taxon>Bryozoa</taxon>
        <taxon>Gymnolaemata</taxon>
        <taxon>Cheilostomatida</taxon>
        <taxon>Flustrina</taxon>
        <taxon>Buguloidea</taxon>
        <taxon>Bugulidae</taxon>
        <taxon>Bugula</taxon>
    </lineage>
</organism>
<sequence length="179" mass="19406">MKFLVFAVAVVAAALSADPTTAPPTFNPNVAFDLLDANKDGKVEKLEYDSTFASYDANNDMLITASEFANNFVKTGMSAEGSIYVFYKIDQNDNQQVDSAEIDMSFSSFDLDKSMTIEAAEFNNVFKSIIYELSIAKAVGIKLDVLFAAADTDGSNSLNAVEFSSLLTPADTDSKYFVT</sequence>
<gene>
    <name evidence="4" type="ORF">EB796_024920</name>
</gene>
<dbReference type="GO" id="GO:0005509">
    <property type="term" value="F:calcium ion binding"/>
    <property type="evidence" value="ECO:0007669"/>
    <property type="project" value="InterPro"/>
</dbReference>
<dbReference type="EMBL" id="VXIV02003469">
    <property type="protein sequence ID" value="KAF6016767.1"/>
    <property type="molecule type" value="Genomic_DNA"/>
</dbReference>
<dbReference type="SUPFAM" id="SSF47473">
    <property type="entry name" value="EF-hand"/>
    <property type="match status" value="1"/>
</dbReference>
<feature type="domain" description="EF-hand" evidence="3">
    <location>
        <begin position="97"/>
        <end position="132"/>
    </location>
</feature>
<comment type="caution">
    <text evidence="4">The sequence shown here is derived from an EMBL/GenBank/DDBJ whole genome shotgun (WGS) entry which is preliminary data.</text>
</comment>
<dbReference type="PROSITE" id="PS50222">
    <property type="entry name" value="EF_HAND_2"/>
    <property type="match status" value="2"/>
</dbReference>
<name>A0A7J7IT67_BUGNE</name>
<dbReference type="Gene3D" id="1.10.238.10">
    <property type="entry name" value="EF-hand"/>
    <property type="match status" value="2"/>
</dbReference>
<evidence type="ECO:0000313" key="4">
    <source>
        <dbReference type="EMBL" id="KAF6016767.1"/>
    </source>
</evidence>
<dbReference type="AlphaFoldDB" id="A0A7J7IT67"/>
<dbReference type="InterPro" id="IPR002048">
    <property type="entry name" value="EF_hand_dom"/>
</dbReference>
<feature type="chain" id="PRO_5029865906" description="EF-hand domain-containing protein" evidence="2">
    <location>
        <begin position="23"/>
        <end position="179"/>
    </location>
</feature>
<dbReference type="Proteomes" id="UP000593567">
    <property type="component" value="Unassembled WGS sequence"/>
</dbReference>
<dbReference type="InterPro" id="IPR011992">
    <property type="entry name" value="EF-hand-dom_pair"/>
</dbReference>
<evidence type="ECO:0000259" key="3">
    <source>
        <dbReference type="PROSITE" id="PS50222"/>
    </source>
</evidence>
<dbReference type="SMART" id="SM00054">
    <property type="entry name" value="EFh"/>
    <property type="match status" value="3"/>
</dbReference>
<dbReference type="PROSITE" id="PS00018">
    <property type="entry name" value="EF_HAND_1"/>
    <property type="match status" value="1"/>
</dbReference>
<dbReference type="InterPro" id="IPR018247">
    <property type="entry name" value="EF_Hand_1_Ca_BS"/>
</dbReference>
<dbReference type="Pfam" id="PF13202">
    <property type="entry name" value="EF-hand_5"/>
    <property type="match status" value="1"/>
</dbReference>
<evidence type="ECO:0000256" key="2">
    <source>
        <dbReference type="SAM" id="SignalP"/>
    </source>
</evidence>
<keyword evidence="1" id="KW-0106">Calcium</keyword>
<feature type="signal peptide" evidence="2">
    <location>
        <begin position="1"/>
        <end position="22"/>
    </location>
</feature>
<keyword evidence="5" id="KW-1185">Reference proteome</keyword>
<keyword evidence="2" id="KW-0732">Signal</keyword>
<feature type="domain" description="EF-hand" evidence="3">
    <location>
        <begin position="43"/>
        <end position="78"/>
    </location>
</feature>